<evidence type="ECO:0000313" key="6">
    <source>
        <dbReference type="EMBL" id="MDL5158200.1"/>
    </source>
</evidence>
<keyword evidence="4" id="KW-0804">Transcription</keyword>
<name>A0ABT7MC11_9PSEU</name>
<keyword evidence="1" id="KW-0808">Transferase</keyword>
<keyword evidence="7" id="KW-1185">Reference proteome</keyword>
<dbReference type="InterPro" id="IPR003018">
    <property type="entry name" value="GAF"/>
</dbReference>
<comment type="caution">
    <text evidence="6">The sequence shown here is derived from an EMBL/GenBank/DDBJ whole genome shotgun (WGS) entry which is preliminary data.</text>
</comment>
<dbReference type="EMBL" id="JASVWF010000004">
    <property type="protein sequence ID" value="MDL5158200.1"/>
    <property type="molecule type" value="Genomic_DNA"/>
</dbReference>
<dbReference type="SMART" id="SM00065">
    <property type="entry name" value="GAF"/>
    <property type="match status" value="1"/>
</dbReference>
<dbReference type="Proteomes" id="UP001231924">
    <property type="component" value="Unassembled WGS sequence"/>
</dbReference>
<dbReference type="InterPro" id="IPR012074">
    <property type="entry name" value="GAF_ANTAR"/>
</dbReference>
<evidence type="ECO:0000256" key="3">
    <source>
        <dbReference type="ARBA" id="ARBA00023015"/>
    </source>
</evidence>
<evidence type="ECO:0000313" key="7">
    <source>
        <dbReference type="Proteomes" id="UP001231924"/>
    </source>
</evidence>
<proteinExistence type="predicted"/>
<dbReference type="Pfam" id="PF13185">
    <property type="entry name" value="GAF_2"/>
    <property type="match status" value="1"/>
</dbReference>
<dbReference type="InterPro" id="IPR011006">
    <property type="entry name" value="CheY-like_superfamily"/>
</dbReference>
<dbReference type="RefSeq" id="WP_286054719.1">
    <property type="nucleotide sequence ID" value="NZ_JASVWF010000004.1"/>
</dbReference>
<evidence type="ECO:0000256" key="4">
    <source>
        <dbReference type="ARBA" id="ARBA00023163"/>
    </source>
</evidence>
<dbReference type="InterPro" id="IPR036388">
    <property type="entry name" value="WH-like_DNA-bd_sf"/>
</dbReference>
<accession>A0ABT7MC11</accession>
<keyword evidence="2" id="KW-0418">Kinase</keyword>
<dbReference type="Pfam" id="PF03861">
    <property type="entry name" value="ANTAR"/>
    <property type="match status" value="1"/>
</dbReference>
<dbReference type="Gene3D" id="3.30.450.40">
    <property type="match status" value="1"/>
</dbReference>
<dbReference type="PIRSF" id="PIRSF036625">
    <property type="entry name" value="GAF_ANTAR"/>
    <property type="match status" value="1"/>
</dbReference>
<feature type="domain" description="ANTAR" evidence="5">
    <location>
        <begin position="161"/>
        <end position="222"/>
    </location>
</feature>
<organism evidence="6 7">
    <name type="scientific">Actinomycetospora termitidis</name>
    <dbReference type="NCBI Taxonomy" id="3053470"/>
    <lineage>
        <taxon>Bacteria</taxon>
        <taxon>Bacillati</taxon>
        <taxon>Actinomycetota</taxon>
        <taxon>Actinomycetes</taxon>
        <taxon>Pseudonocardiales</taxon>
        <taxon>Pseudonocardiaceae</taxon>
        <taxon>Actinomycetospora</taxon>
    </lineage>
</organism>
<evidence type="ECO:0000256" key="1">
    <source>
        <dbReference type="ARBA" id="ARBA00022679"/>
    </source>
</evidence>
<sequence length="234" mass="24778">MNSRDLLDSSARLSRELLAIIHDEPSTIDQIAAGIVHAATSLLPEHGIAVTLHVDRAHSIHAGSTPTVEELVALETRTRTGPATRAARDLRPADHDGLTDGTGDAWAAALERAGFCAVLAVPIEVGGTAAGVISVHQPGIPTFAERDRDSVMMLAQQAALVVEGGRRIVQLRDAVISRDVIGQAKGILMSRYGIDATTAFGRLVEASQDMNVKLVDIARWYVTDQDGAAPSRPS</sequence>
<dbReference type="Gene3D" id="1.10.10.10">
    <property type="entry name" value="Winged helix-like DNA-binding domain superfamily/Winged helix DNA-binding domain"/>
    <property type="match status" value="1"/>
</dbReference>
<dbReference type="SUPFAM" id="SSF55781">
    <property type="entry name" value="GAF domain-like"/>
    <property type="match status" value="1"/>
</dbReference>
<evidence type="ECO:0000256" key="2">
    <source>
        <dbReference type="ARBA" id="ARBA00022777"/>
    </source>
</evidence>
<dbReference type="InterPro" id="IPR005561">
    <property type="entry name" value="ANTAR"/>
</dbReference>
<reference evidence="6 7" key="1">
    <citation type="submission" date="2023-06" db="EMBL/GenBank/DDBJ databases">
        <title>Actinomycetospora Odt1-22.</title>
        <authorList>
            <person name="Supong K."/>
        </authorList>
    </citation>
    <scope>NUCLEOTIDE SEQUENCE [LARGE SCALE GENOMIC DNA]</scope>
    <source>
        <strain evidence="6 7">Odt1-22</strain>
    </source>
</reference>
<keyword evidence="3" id="KW-0805">Transcription regulation</keyword>
<dbReference type="SUPFAM" id="SSF52172">
    <property type="entry name" value="CheY-like"/>
    <property type="match status" value="1"/>
</dbReference>
<dbReference type="InterPro" id="IPR029016">
    <property type="entry name" value="GAF-like_dom_sf"/>
</dbReference>
<evidence type="ECO:0000259" key="5">
    <source>
        <dbReference type="PROSITE" id="PS50921"/>
    </source>
</evidence>
<gene>
    <name evidence="6" type="ORF">QRT03_19700</name>
</gene>
<protein>
    <submittedName>
        <fullName evidence="6">GAF and ANTAR domain-containing protein</fullName>
    </submittedName>
</protein>
<dbReference type="PROSITE" id="PS50921">
    <property type="entry name" value="ANTAR"/>
    <property type="match status" value="1"/>
</dbReference>
<dbReference type="SMART" id="SM01012">
    <property type="entry name" value="ANTAR"/>
    <property type="match status" value="1"/>
</dbReference>